<organism evidence="4 5">
    <name type="scientific">Stephanodiscus triporus</name>
    <dbReference type="NCBI Taxonomy" id="2934178"/>
    <lineage>
        <taxon>Eukaryota</taxon>
        <taxon>Sar</taxon>
        <taxon>Stramenopiles</taxon>
        <taxon>Ochrophyta</taxon>
        <taxon>Bacillariophyta</taxon>
        <taxon>Coscinodiscophyceae</taxon>
        <taxon>Thalassiosirophycidae</taxon>
        <taxon>Stephanodiscales</taxon>
        <taxon>Stephanodiscaceae</taxon>
        <taxon>Stephanodiscus</taxon>
    </lineage>
</organism>
<evidence type="ECO:0000313" key="5">
    <source>
        <dbReference type="Proteomes" id="UP001530315"/>
    </source>
</evidence>
<keyword evidence="5" id="KW-1185">Reference proteome</keyword>
<dbReference type="Proteomes" id="UP001530315">
    <property type="component" value="Unassembled WGS sequence"/>
</dbReference>
<keyword evidence="3" id="KW-1133">Transmembrane helix</keyword>
<reference evidence="4 5" key="1">
    <citation type="submission" date="2024-10" db="EMBL/GenBank/DDBJ databases">
        <title>Updated reference genomes for cyclostephanoid diatoms.</title>
        <authorList>
            <person name="Roberts W.R."/>
            <person name="Alverson A.J."/>
        </authorList>
    </citation>
    <scope>NUCLEOTIDE SEQUENCE [LARGE SCALE GENOMIC DNA]</scope>
    <source>
        <strain evidence="4 5">AJA276-08</strain>
    </source>
</reference>
<evidence type="ECO:0000256" key="3">
    <source>
        <dbReference type="SAM" id="Phobius"/>
    </source>
</evidence>
<evidence type="ECO:0000256" key="2">
    <source>
        <dbReference type="SAM" id="MobiDB-lite"/>
    </source>
</evidence>
<feature type="region of interest" description="Disordered" evidence="2">
    <location>
        <begin position="1"/>
        <end position="47"/>
    </location>
</feature>
<proteinExistence type="predicted"/>
<evidence type="ECO:0000256" key="1">
    <source>
        <dbReference type="SAM" id="Coils"/>
    </source>
</evidence>
<keyword evidence="1" id="KW-0175">Coiled coil</keyword>
<protein>
    <submittedName>
        <fullName evidence="4">Uncharacterized protein</fullName>
    </submittedName>
</protein>
<feature type="transmembrane region" description="Helical" evidence="3">
    <location>
        <begin position="811"/>
        <end position="831"/>
    </location>
</feature>
<comment type="caution">
    <text evidence="4">The sequence shown here is derived from an EMBL/GenBank/DDBJ whole genome shotgun (WGS) entry which is preliminary data.</text>
</comment>
<sequence>MTEDGRIRQSPSQKQTESECGGMALTAQSSSPETTSETAPSPERHPPLRFVFSGYSLWLELEQRELDDDGRGDLDRALIDAADHFRLGGAIPSPHVTALYGFGDVEKEEEIRRLFRANVNRVLLDEAEKCRKTKGEIASYLSQERHKTDVDTLEVGSDSDDGDTGLTDNQNRLLYLIDLHTKKAQDREGSDRWIRKHALSVLIYEGIISEIFDYDYAPQSTLIENIRAWVNISQEGQSDVELLREEQLISALLVSSKSYKPVVLYQVSDKGRELLNRLTRKEKEIVNAFAHKPDSRELLKISWDGESYWLESSTGYKRRSTTTDTEDVSYVSSAYIPQCLRYGGRPTMSNAHRAHESGQGGIANIRDNDLEEIITLNSVSMIVAEYIPFGANQIVHLNNNVGSSERVQGGYISNVIDGDSSRTSLELSPQLTSVEVLDYTQTNHINFEAEIRFREDPGIVQVETFGISMNAEGTCFYGMQLEAVMNRIKDNISLDHLSRILVDIQQDSSSIVDSVISQYQRDLMNLVFIGDAPKRNKINLIIANEITPHLTAGEYMDKGEYENEFKQVIGDTRAAYDISEQDSLIFGSQGLLICGPSARNYEPLLCAYLQFNTLDLFLQNFFSRIWILNDDLLASYKIVEAIGYDPFALGRSRDRLLKLSREIIILDQILGFLDEALGMMDIPPEPPEQAGRSLYQRLEISGMREQLMRRVQDVKKILTASQRNLDLLRERVEVESRNKFFQMGLELEKITKQLGALQMSSGDAVRSLRVLQMIFAGVIAFDFLDRITGEWTVMDASWMTGFVDSVIKQNALVWFAISIAAWAVSAYLISWRTYIGNWKSRGNTTMTIVVNRNINTAKLNELVAEKGKTTEERRYEDKKEMTKVTYEEPSSDEWGGTSPFVTLEYDDKNCILLEITVQYNRREAKKDSVLTPNEIKQKLMHEFENKLVFTGDYNHAAALDEFTKDLEKRVPVEKRVNFVDEKRAPVEKRVNFVEPEKLV</sequence>
<accession>A0ABD3PHB2</accession>
<keyword evidence="3" id="KW-0812">Transmembrane</keyword>
<evidence type="ECO:0000313" key="4">
    <source>
        <dbReference type="EMBL" id="KAL3786631.1"/>
    </source>
</evidence>
<dbReference type="AlphaFoldDB" id="A0ABD3PHB2"/>
<keyword evidence="3" id="KW-0472">Membrane</keyword>
<feature type="compositionally biased region" description="Low complexity" evidence="2">
    <location>
        <begin position="29"/>
        <end position="41"/>
    </location>
</feature>
<name>A0ABD3PHB2_9STRA</name>
<gene>
    <name evidence="4" type="ORF">ACHAW5_003335</name>
</gene>
<dbReference type="EMBL" id="JALLAZ020000817">
    <property type="protein sequence ID" value="KAL3786631.1"/>
    <property type="molecule type" value="Genomic_DNA"/>
</dbReference>
<feature type="coiled-coil region" evidence="1">
    <location>
        <begin position="704"/>
        <end position="731"/>
    </location>
</feature>